<dbReference type="GO" id="GO:0016787">
    <property type="term" value="F:hydrolase activity"/>
    <property type="evidence" value="ECO:0007669"/>
    <property type="project" value="UniProtKB-UniRule"/>
</dbReference>
<evidence type="ECO:0000313" key="7">
    <source>
        <dbReference type="Proteomes" id="UP001144096"/>
    </source>
</evidence>
<keyword evidence="3 4" id="KW-0443">Lipid metabolism</keyword>
<organism evidence="6 7">
    <name type="scientific">Amycolatopsis iheyensis</name>
    <dbReference type="NCBI Taxonomy" id="2945988"/>
    <lineage>
        <taxon>Bacteria</taxon>
        <taxon>Bacillati</taxon>
        <taxon>Actinomycetota</taxon>
        <taxon>Actinomycetes</taxon>
        <taxon>Pseudonocardiales</taxon>
        <taxon>Pseudonocardiaceae</taxon>
        <taxon>Amycolatopsis</taxon>
    </lineage>
</organism>
<protein>
    <submittedName>
        <fullName evidence="6">Patatin-like phospholipase family protein</fullName>
    </submittedName>
</protein>
<gene>
    <name evidence="6" type="ORF">M8542_45370</name>
</gene>
<evidence type="ECO:0000256" key="3">
    <source>
        <dbReference type="ARBA" id="ARBA00023098"/>
    </source>
</evidence>
<dbReference type="EMBL" id="JAMXQV010000040">
    <property type="protein sequence ID" value="MCR6490065.1"/>
    <property type="molecule type" value="Genomic_DNA"/>
</dbReference>
<feature type="active site" description="Proton acceptor" evidence="4">
    <location>
        <position position="171"/>
    </location>
</feature>
<comment type="caution">
    <text evidence="6">The sequence shown here is derived from an EMBL/GenBank/DDBJ whole genome shotgun (WGS) entry which is preliminary data.</text>
</comment>
<name>A0A9X2NQ45_9PSEU</name>
<dbReference type="PANTHER" id="PTHR14226">
    <property type="entry name" value="NEUROPATHY TARGET ESTERASE/SWISS CHEESE D.MELANOGASTER"/>
    <property type="match status" value="1"/>
</dbReference>
<reference evidence="6" key="1">
    <citation type="submission" date="2022-06" db="EMBL/GenBank/DDBJ databases">
        <title>Amycolatopsis iheyaensis sp. nov., a new species of the genus Amycolatopsis isolated from soil in Iheya island, Japan.</title>
        <authorList>
            <person name="Ngamcharungchit C."/>
            <person name="Kanto H."/>
            <person name="Take A."/>
            <person name="Intra B."/>
            <person name="Matsumoto A."/>
            <person name="Panbangred W."/>
            <person name="Inahashi Y."/>
        </authorList>
    </citation>
    <scope>NUCLEOTIDE SEQUENCE</scope>
    <source>
        <strain evidence="6">OK19-0408</strain>
    </source>
</reference>
<evidence type="ECO:0000256" key="2">
    <source>
        <dbReference type="ARBA" id="ARBA00022963"/>
    </source>
</evidence>
<feature type="short sequence motif" description="DGA/G" evidence="4">
    <location>
        <begin position="171"/>
        <end position="173"/>
    </location>
</feature>
<keyword evidence="2 4" id="KW-0442">Lipid degradation</keyword>
<dbReference type="PROSITE" id="PS51635">
    <property type="entry name" value="PNPLA"/>
    <property type="match status" value="1"/>
</dbReference>
<feature type="short sequence motif" description="GXSXG" evidence="4">
    <location>
        <begin position="43"/>
        <end position="47"/>
    </location>
</feature>
<dbReference type="PANTHER" id="PTHR14226:SF29">
    <property type="entry name" value="NEUROPATHY TARGET ESTERASE SWS"/>
    <property type="match status" value="1"/>
</dbReference>
<dbReference type="AlphaFoldDB" id="A0A9X2NQ45"/>
<evidence type="ECO:0000259" key="5">
    <source>
        <dbReference type="PROSITE" id="PS51635"/>
    </source>
</evidence>
<feature type="active site" description="Nucleophile" evidence="4">
    <location>
        <position position="45"/>
    </location>
</feature>
<sequence length="291" mass="30158">MSLADLPRPVGFVLGGGGSLGAMQVGMLRALTERGVAPDLVVGTSVGSLNAAVLAATAAPDDVLERLRGIWAHMTRAEAFPGGVLSRVRTLTQSKTHLFPNSGLAGIIADHLGGSTRFEELALPLGVVTTQVETAEPLLIRSGRLLEPLLASCAIPGIFPPVEHDGQLLYDGGLVANVPMRQALTMGAKSLVVLDCAFPGKLPGAPRTFAEVMMFTAMISMRNQAVLEAPLAAGSVPVVYLPGPAPVRVNPLDFGHTEALAEEAYTAAREFLEGISVRGPGLYGAPGLVVT</sequence>
<dbReference type="RefSeq" id="WP_257926634.1">
    <property type="nucleotide sequence ID" value="NZ_JAMXQV010000040.1"/>
</dbReference>
<dbReference type="SUPFAM" id="SSF52151">
    <property type="entry name" value="FabD/lysophospholipase-like"/>
    <property type="match status" value="1"/>
</dbReference>
<evidence type="ECO:0000256" key="4">
    <source>
        <dbReference type="PROSITE-ProRule" id="PRU01161"/>
    </source>
</evidence>
<dbReference type="InterPro" id="IPR016035">
    <property type="entry name" value="Acyl_Trfase/lysoPLipase"/>
</dbReference>
<evidence type="ECO:0000256" key="1">
    <source>
        <dbReference type="ARBA" id="ARBA00022801"/>
    </source>
</evidence>
<proteinExistence type="predicted"/>
<dbReference type="Pfam" id="PF01734">
    <property type="entry name" value="Patatin"/>
    <property type="match status" value="1"/>
</dbReference>
<dbReference type="Gene3D" id="3.40.1090.10">
    <property type="entry name" value="Cytosolic phospholipase A2 catalytic domain"/>
    <property type="match status" value="2"/>
</dbReference>
<dbReference type="GO" id="GO:0016042">
    <property type="term" value="P:lipid catabolic process"/>
    <property type="evidence" value="ECO:0007669"/>
    <property type="project" value="UniProtKB-UniRule"/>
</dbReference>
<feature type="domain" description="PNPLA" evidence="5">
    <location>
        <begin position="12"/>
        <end position="184"/>
    </location>
</feature>
<dbReference type="Proteomes" id="UP001144096">
    <property type="component" value="Unassembled WGS sequence"/>
</dbReference>
<keyword evidence="1 4" id="KW-0378">Hydrolase</keyword>
<dbReference type="InterPro" id="IPR050301">
    <property type="entry name" value="NTE"/>
</dbReference>
<feature type="short sequence motif" description="GXGXXG" evidence="4">
    <location>
        <begin position="16"/>
        <end position="21"/>
    </location>
</feature>
<keyword evidence="7" id="KW-1185">Reference proteome</keyword>
<accession>A0A9X2NQ45</accession>
<evidence type="ECO:0000313" key="6">
    <source>
        <dbReference type="EMBL" id="MCR6490065.1"/>
    </source>
</evidence>
<dbReference type="InterPro" id="IPR002641">
    <property type="entry name" value="PNPLA_dom"/>
</dbReference>